<keyword evidence="3 5" id="KW-0274">FAD</keyword>
<dbReference type="Gene3D" id="3.30.70.3450">
    <property type="match status" value="1"/>
</dbReference>
<gene>
    <name evidence="9" type="ORF">GGQ86_004415</name>
    <name evidence="8" type="ORF">XFLAVUS301_40810</name>
</gene>
<comment type="similarity">
    <text evidence="1">Belongs to the FAD-binding oxidoreductase/transferase type 4 family.</text>
</comment>
<sequence>MTGPAAVQTNIAEAEGSHAPGADAGLVEALAALVGRDNVLTGEEDRRAYAHDRLPFANFRARSGRLAGVMPRLAVRPGSTEEVAAIVRHARQHAIQLIPFGNGSGVLGGAIPLAHEVMVDLRRLDKIISVDPQNAMVTVEAGMNGAEFEAALNAEGFTCGHLPQSIEISTVGGWVACRGGGQASSRYGKIEDIVLGLKAVLPDGRLLEVRPLARRSVGPSIRDLMVGGEGAFGIITEVTLRIWKKPEVERGVVLAFPSLEAAWETARLIMQAELRPTIARLYDAAESAERTQGLEAFATRPILGIFAFSGTEPMVSAEEEMSLVIAKAQGAVVAPDGPFHHWKENRYVAYSQKWQAAGYYNDTIEVTGNWSAIPGMYAAMEAAVRAIYPNIHFGAHWSHIYPEGACQYMTIRLPPMPEAEALPLHAGLWEAIQSLTLDHGGSIAHHHGVGVFRNPWLARELGVGLDILQAIKDTLDPGNLMNPGKLGLRPAAGAVDVRRGG</sequence>
<feature type="domain" description="FAD-binding PCMH-type" evidence="7">
    <location>
        <begin position="67"/>
        <end position="245"/>
    </location>
</feature>
<dbReference type="Proteomes" id="UP001144397">
    <property type="component" value="Unassembled WGS sequence"/>
</dbReference>
<evidence type="ECO:0000256" key="3">
    <source>
        <dbReference type="ARBA" id="ARBA00022827"/>
    </source>
</evidence>
<dbReference type="GO" id="GO:0008610">
    <property type="term" value="P:lipid biosynthetic process"/>
    <property type="evidence" value="ECO:0007669"/>
    <property type="project" value="InterPro"/>
</dbReference>
<dbReference type="InterPro" id="IPR016169">
    <property type="entry name" value="FAD-bd_PCMH_sub2"/>
</dbReference>
<dbReference type="RefSeq" id="WP_281809179.1">
    <property type="nucleotide sequence ID" value="NZ_BSDO01000007.1"/>
</dbReference>
<comment type="caution">
    <text evidence="8">The sequence shown here is derived from an EMBL/GenBank/DDBJ whole genome shotgun (WGS) entry which is preliminary data.</text>
</comment>
<dbReference type="Proteomes" id="UP001245370">
    <property type="component" value="Unassembled WGS sequence"/>
</dbReference>
<dbReference type="PROSITE" id="PS51387">
    <property type="entry name" value="FAD_PCMH"/>
    <property type="match status" value="1"/>
</dbReference>
<evidence type="ECO:0000313" key="9">
    <source>
        <dbReference type="EMBL" id="MDR6335917.1"/>
    </source>
</evidence>
<dbReference type="PANTHER" id="PTHR46568:SF1">
    <property type="entry name" value="ALKYLDIHYDROXYACETONEPHOSPHATE SYNTHASE, PEROXISOMAL"/>
    <property type="match status" value="1"/>
</dbReference>
<proteinExistence type="inferred from homology"/>
<evidence type="ECO:0000313" key="10">
    <source>
        <dbReference type="Proteomes" id="UP001144397"/>
    </source>
</evidence>
<dbReference type="GO" id="GO:0071949">
    <property type="term" value="F:FAD binding"/>
    <property type="evidence" value="ECO:0007669"/>
    <property type="project" value="InterPro"/>
</dbReference>
<dbReference type="SUPFAM" id="SSF56176">
    <property type="entry name" value="FAD-binding/transporter-associated domain-like"/>
    <property type="match status" value="1"/>
</dbReference>
<evidence type="ECO:0000313" key="11">
    <source>
        <dbReference type="Proteomes" id="UP001245370"/>
    </source>
</evidence>
<dbReference type="InterPro" id="IPR004113">
    <property type="entry name" value="FAD-bd_oxidored_4_C"/>
</dbReference>
<dbReference type="InterPro" id="IPR025650">
    <property type="entry name" value="Alkyl-DHAP_Synthase"/>
</dbReference>
<dbReference type="Gene3D" id="1.10.45.10">
    <property type="entry name" value="Vanillyl-alcohol Oxidase, Chain A, domain 4"/>
    <property type="match status" value="1"/>
</dbReference>
<dbReference type="GeneID" id="95764854"/>
<dbReference type="EC" id="2.5.1.26" evidence="9"/>
<dbReference type="AlphaFoldDB" id="A0A9W6FNF1"/>
<evidence type="ECO:0000256" key="6">
    <source>
        <dbReference type="PIRSR" id="PIRSR625650-4"/>
    </source>
</evidence>
<evidence type="ECO:0000256" key="1">
    <source>
        <dbReference type="ARBA" id="ARBA00008000"/>
    </source>
</evidence>
<comment type="cofactor">
    <cofactor evidence="5">
        <name>FAD</name>
        <dbReference type="ChEBI" id="CHEBI:57692"/>
    </cofactor>
</comment>
<dbReference type="InterPro" id="IPR016164">
    <property type="entry name" value="FAD-linked_Oxase-like_C"/>
</dbReference>
<name>A0A9W6FNF1_XANFL</name>
<dbReference type="EMBL" id="JAVDPY010000009">
    <property type="protein sequence ID" value="MDR6335917.1"/>
    <property type="molecule type" value="Genomic_DNA"/>
</dbReference>
<keyword evidence="2" id="KW-0285">Flavoprotein</keyword>
<evidence type="ECO:0000256" key="2">
    <source>
        <dbReference type="ARBA" id="ARBA00022630"/>
    </source>
</evidence>
<dbReference type="Pfam" id="PF01565">
    <property type="entry name" value="FAD_binding_4"/>
    <property type="match status" value="1"/>
</dbReference>
<dbReference type="Gene3D" id="3.30.300.330">
    <property type="match status" value="1"/>
</dbReference>
<dbReference type="InterPro" id="IPR036318">
    <property type="entry name" value="FAD-bd_PCMH-like_sf"/>
</dbReference>
<evidence type="ECO:0000313" key="8">
    <source>
        <dbReference type="EMBL" id="GLI24407.1"/>
    </source>
</evidence>
<dbReference type="InterPro" id="IPR006094">
    <property type="entry name" value="Oxid_FAD_bind_N"/>
</dbReference>
<dbReference type="Gene3D" id="3.30.465.10">
    <property type="match status" value="1"/>
</dbReference>
<feature type="active site" description="Proton donor/acceptor" evidence="4">
    <location>
        <position position="408"/>
    </location>
</feature>
<feature type="binding site" evidence="5">
    <location>
        <begin position="229"/>
        <end position="235"/>
    </location>
    <ligand>
        <name>FAD</name>
        <dbReference type="ChEBI" id="CHEBI:57692"/>
    </ligand>
</feature>
<evidence type="ECO:0000259" key="7">
    <source>
        <dbReference type="PROSITE" id="PS51387"/>
    </source>
</evidence>
<reference evidence="8" key="1">
    <citation type="submission" date="2022-12" db="EMBL/GenBank/DDBJ databases">
        <title>Reference genome sequencing for broad-spectrum identification of bacterial and archaeal isolates by mass spectrometry.</title>
        <authorList>
            <person name="Sekiguchi Y."/>
            <person name="Tourlousse D.M."/>
        </authorList>
    </citation>
    <scope>NUCLEOTIDE SEQUENCE</scope>
    <source>
        <strain evidence="8">301</strain>
    </source>
</reference>
<feature type="site" description="Important for enzyme activity" evidence="6">
    <location>
        <position position="280"/>
    </location>
</feature>
<organism evidence="8 10">
    <name type="scientific">Xanthobacter flavus</name>
    <dbReference type="NCBI Taxonomy" id="281"/>
    <lineage>
        <taxon>Bacteria</taxon>
        <taxon>Pseudomonadati</taxon>
        <taxon>Pseudomonadota</taxon>
        <taxon>Alphaproteobacteria</taxon>
        <taxon>Hyphomicrobiales</taxon>
        <taxon>Xanthobacteraceae</taxon>
        <taxon>Xanthobacter</taxon>
    </lineage>
</organism>
<protein>
    <submittedName>
        <fullName evidence="9">Alkyldihydroxyacetonephosphate synthase</fullName>
        <ecNumber evidence="9">2.5.1.26</ecNumber>
    </submittedName>
    <submittedName>
        <fullName evidence="8">Flavoprotein</fullName>
    </submittedName>
</protein>
<keyword evidence="9" id="KW-0808">Transferase</keyword>
<dbReference type="InterPro" id="IPR016166">
    <property type="entry name" value="FAD-bd_PCMH"/>
</dbReference>
<reference evidence="9 11" key="2">
    <citation type="submission" date="2023-07" db="EMBL/GenBank/DDBJ databases">
        <title>Genomic Encyclopedia of Type Strains, Phase IV (KMG-IV): sequencing the most valuable type-strain genomes for metagenomic binning, comparative biology and taxonomic classification.</title>
        <authorList>
            <person name="Goeker M."/>
        </authorList>
    </citation>
    <scope>NUCLEOTIDE SEQUENCE [LARGE SCALE GENOMIC DNA]</scope>
    <source>
        <strain evidence="9 11">DSM 338</strain>
    </source>
</reference>
<evidence type="ECO:0000256" key="5">
    <source>
        <dbReference type="PIRSR" id="PIRSR625650-3"/>
    </source>
</evidence>
<dbReference type="GO" id="GO:0008609">
    <property type="term" value="F:alkylglycerone-phosphate synthase activity"/>
    <property type="evidence" value="ECO:0007669"/>
    <property type="project" value="UniProtKB-EC"/>
</dbReference>
<dbReference type="PANTHER" id="PTHR46568">
    <property type="entry name" value="ALKYLDIHYDROXYACETONEPHOSPHATE SYNTHASE, PEROXISOMAL"/>
    <property type="match status" value="1"/>
</dbReference>
<evidence type="ECO:0000256" key="4">
    <source>
        <dbReference type="PIRSR" id="PIRSR625650-1"/>
    </source>
</evidence>
<dbReference type="InterPro" id="IPR016171">
    <property type="entry name" value="Vanillyl_alc_oxidase_C-sub2"/>
</dbReference>
<dbReference type="EMBL" id="BSDO01000007">
    <property type="protein sequence ID" value="GLI24407.1"/>
    <property type="molecule type" value="Genomic_DNA"/>
</dbReference>
<dbReference type="Pfam" id="PF02913">
    <property type="entry name" value="FAD-oxidase_C"/>
    <property type="match status" value="1"/>
</dbReference>
<dbReference type="SUPFAM" id="SSF55103">
    <property type="entry name" value="FAD-linked oxidases, C-terminal domain"/>
    <property type="match status" value="1"/>
</dbReference>
<keyword evidence="11" id="KW-1185">Reference proteome</keyword>
<accession>A0A9W6FNF1</accession>